<evidence type="ECO:0000313" key="1">
    <source>
        <dbReference type="EMBL" id="TDW89351.1"/>
    </source>
</evidence>
<organism evidence="1 2">
    <name type="scientific">Kribbella pratensis</name>
    <dbReference type="NCBI Taxonomy" id="2512112"/>
    <lineage>
        <taxon>Bacteria</taxon>
        <taxon>Bacillati</taxon>
        <taxon>Actinomycetota</taxon>
        <taxon>Actinomycetes</taxon>
        <taxon>Propionibacteriales</taxon>
        <taxon>Kribbellaceae</taxon>
        <taxon>Kribbella</taxon>
    </lineage>
</organism>
<dbReference type="RefSeq" id="WP_134129780.1">
    <property type="nucleotide sequence ID" value="NZ_SODU01000002.1"/>
</dbReference>
<evidence type="ECO:0000313" key="2">
    <source>
        <dbReference type="Proteomes" id="UP000295060"/>
    </source>
</evidence>
<evidence type="ECO:0008006" key="3">
    <source>
        <dbReference type="Google" id="ProtNLM"/>
    </source>
</evidence>
<reference evidence="1 2" key="1">
    <citation type="submission" date="2019-03" db="EMBL/GenBank/DDBJ databases">
        <title>Genomic Encyclopedia of Type Strains, Phase III (KMG-III): the genomes of soil and plant-associated and newly described type strains.</title>
        <authorList>
            <person name="Whitman W."/>
        </authorList>
    </citation>
    <scope>NUCLEOTIDE SEQUENCE [LARGE SCALE GENOMIC DNA]</scope>
    <source>
        <strain evidence="1 2">VKMAc-2574</strain>
    </source>
</reference>
<dbReference type="Proteomes" id="UP000295060">
    <property type="component" value="Unassembled WGS sequence"/>
</dbReference>
<dbReference type="EMBL" id="SODU01000002">
    <property type="protein sequence ID" value="TDW89351.1"/>
    <property type="molecule type" value="Genomic_DNA"/>
</dbReference>
<dbReference type="SUPFAM" id="SSF56112">
    <property type="entry name" value="Protein kinase-like (PK-like)"/>
    <property type="match status" value="1"/>
</dbReference>
<sequence>MPGSEEVALAFDLGTPDGDLIHVRRGDADAWRLNTSTGSYFVKGYLAAADVHQLELAMAFERQALASGVDMPEPIAPTNPLLGWVTRIEDRLFRVYRWIEHRPPEPDISAWLGGTMAKVHELQPLGRAGLPRWWRQAVQPPGTWQGWFTHNIVTSPSGPVLVDWDSVRTDSAALEAGRSAYIFGDGEPEQIKRILTAYVAAGGDLGWAGADLFLSVARNVVQVLGEQIRVSLGETTAVRWMGDHTTIENAIGNTLRDLPGKLDQLHRATQTIDLL</sequence>
<dbReference type="InterPro" id="IPR011009">
    <property type="entry name" value="Kinase-like_dom_sf"/>
</dbReference>
<name>A0ABY2FEG4_9ACTN</name>
<gene>
    <name evidence="1" type="ORF">EV137_3144</name>
</gene>
<comment type="caution">
    <text evidence="1">The sequence shown here is derived from an EMBL/GenBank/DDBJ whole genome shotgun (WGS) entry which is preliminary data.</text>
</comment>
<protein>
    <recommendedName>
        <fullName evidence="3">Aminoglycoside phosphotransferase domain-containing protein</fullName>
    </recommendedName>
</protein>
<proteinExistence type="predicted"/>
<keyword evidence="2" id="KW-1185">Reference proteome</keyword>
<accession>A0ABY2FEG4</accession>